<evidence type="ECO:0000259" key="1">
    <source>
        <dbReference type="PROSITE" id="PS50011"/>
    </source>
</evidence>
<dbReference type="Proteomes" id="UP000008064">
    <property type="component" value="Unassembled WGS sequence"/>
</dbReference>
<dbReference type="PANTHER" id="PTHR37171">
    <property type="entry name" value="SERINE/THREONINE-PROTEIN KINASE YRZF-RELATED"/>
    <property type="match status" value="1"/>
</dbReference>
<dbReference type="Gene3D" id="1.10.510.10">
    <property type="entry name" value="Transferase(Phosphotransferase) domain 1"/>
    <property type="match status" value="1"/>
</dbReference>
<dbReference type="HOGENOM" id="CLU_918784_0_0_1"/>
<accession>F8P8X9</accession>
<dbReference type="GeneID" id="18810478"/>
<dbReference type="SUPFAM" id="SSF56112">
    <property type="entry name" value="Protein kinase-like (PK-like)"/>
    <property type="match status" value="1"/>
</dbReference>
<dbReference type="AlphaFoldDB" id="F8P8X9"/>
<name>F8P8X9_SERL9</name>
<dbReference type="InterPro" id="IPR011009">
    <property type="entry name" value="Kinase-like_dom_sf"/>
</dbReference>
<sequence length="303" mass="34331">MVHQLWNQSVSRQITHLIFSTELQFMMCLRDGNTLWVSKPFQWYSLEIQKRKDVFVQTSVFLAHALHTHFPDGPDGPYRLHSAPKPLSSQSTQGMTFRGFVSQLLQTALPSIAGRLVFCTTGVPTLPYRLTTLWRPRYTLKTRHRTLFVMEKSSESTESCSIYRGIFDGQKVFIKMVKDDEDAIQSMVREFSFYQALSSLQGTVIPKCLGLYLWEGTTYLLVTRDCGSSLNSFDELSTVQSRLLAQGLRKIHALGVCHNDLAPRNVVKDEKGNCTILDFGLGESHRCDGACNEIVGFKAELFS</sequence>
<reference evidence="2" key="1">
    <citation type="submission" date="2011-04" db="EMBL/GenBank/DDBJ databases">
        <title>Evolution of plant cell wall degrading machinery underlies the functional diversity of forest fungi.</title>
        <authorList>
            <consortium name="US DOE Joint Genome Institute (JGI-PGF)"/>
            <person name="Eastwood D.C."/>
            <person name="Floudas D."/>
            <person name="Binder M."/>
            <person name="Majcherczyk A."/>
            <person name="Schneider P."/>
            <person name="Aerts A."/>
            <person name="Asiegbu F.O."/>
            <person name="Baker S.E."/>
            <person name="Barry K."/>
            <person name="Bendiksby M."/>
            <person name="Blumentritt M."/>
            <person name="Coutinho P.M."/>
            <person name="Cullen D."/>
            <person name="Cullen D."/>
            <person name="Gathman A."/>
            <person name="Goodell B."/>
            <person name="Henrissat B."/>
            <person name="Ihrmark K."/>
            <person name="Kauserud H."/>
            <person name="Kohler A."/>
            <person name="LaButti K."/>
            <person name="Lapidus A."/>
            <person name="Lavin J.L."/>
            <person name="Lee Y.-H."/>
            <person name="Lindquist E."/>
            <person name="Lilly W."/>
            <person name="Lucas S."/>
            <person name="Morin E."/>
            <person name="Murat C."/>
            <person name="Oguiza J.A."/>
            <person name="Park J."/>
            <person name="Pisabarro A.G."/>
            <person name="Riley R."/>
            <person name="Rosling A."/>
            <person name="Salamov A."/>
            <person name="Schmidt O."/>
            <person name="Schmutz J."/>
            <person name="Skrede I."/>
            <person name="Stenlid J."/>
            <person name="Wiebenga A."/>
            <person name="Xie X."/>
            <person name="Kues U."/>
            <person name="Hibbett D.S."/>
            <person name="Hoffmeister D."/>
            <person name="Hogberg N."/>
            <person name="Martin F."/>
            <person name="Grigoriev I.V."/>
            <person name="Watkinson S.C."/>
        </authorList>
    </citation>
    <scope>NUCLEOTIDE SEQUENCE</scope>
    <source>
        <strain evidence="2">S7.9</strain>
    </source>
</reference>
<evidence type="ECO:0000313" key="2">
    <source>
        <dbReference type="EMBL" id="EGO20108.1"/>
    </source>
</evidence>
<dbReference type="EMBL" id="GL945441">
    <property type="protein sequence ID" value="EGO20108.1"/>
    <property type="molecule type" value="Genomic_DNA"/>
</dbReference>
<dbReference type="PROSITE" id="PS50011">
    <property type="entry name" value="PROTEIN_KINASE_DOM"/>
    <property type="match status" value="1"/>
</dbReference>
<organism>
    <name type="scientific">Serpula lacrymans var. lacrymans (strain S7.9)</name>
    <name type="common">Dry rot fungus</name>
    <dbReference type="NCBI Taxonomy" id="578457"/>
    <lineage>
        <taxon>Eukaryota</taxon>
        <taxon>Fungi</taxon>
        <taxon>Dikarya</taxon>
        <taxon>Basidiomycota</taxon>
        <taxon>Agaricomycotina</taxon>
        <taxon>Agaricomycetes</taxon>
        <taxon>Agaricomycetidae</taxon>
        <taxon>Boletales</taxon>
        <taxon>Coniophorineae</taxon>
        <taxon>Serpulaceae</taxon>
        <taxon>Serpula</taxon>
    </lineage>
</organism>
<dbReference type="OrthoDB" id="2523927at2759"/>
<dbReference type="KEGG" id="sla:SERLADRAFT_373547"/>
<dbReference type="RefSeq" id="XP_007322853.1">
    <property type="nucleotide sequence ID" value="XM_007322791.1"/>
</dbReference>
<dbReference type="Pfam" id="PF00069">
    <property type="entry name" value="Pkinase"/>
    <property type="match status" value="1"/>
</dbReference>
<dbReference type="PANTHER" id="PTHR37171:SF1">
    <property type="entry name" value="SERINE_THREONINE-PROTEIN KINASE YRZF-RELATED"/>
    <property type="match status" value="1"/>
</dbReference>
<dbReference type="InterPro" id="IPR052396">
    <property type="entry name" value="Meiotic_Drive_Suppr_Kinase"/>
</dbReference>
<dbReference type="InterPro" id="IPR000719">
    <property type="entry name" value="Prot_kinase_dom"/>
</dbReference>
<dbReference type="GO" id="GO:0004672">
    <property type="term" value="F:protein kinase activity"/>
    <property type="evidence" value="ECO:0007669"/>
    <property type="project" value="InterPro"/>
</dbReference>
<proteinExistence type="predicted"/>
<gene>
    <name evidence="2" type="ORF">SERLADRAFT_373547</name>
</gene>
<feature type="domain" description="Protein kinase" evidence="1">
    <location>
        <begin position="148"/>
        <end position="303"/>
    </location>
</feature>
<dbReference type="GO" id="GO:0005524">
    <property type="term" value="F:ATP binding"/>
    <property type="evidence" value="ECO:0007669"/>
    <property type="project" value="InterPro"/>
</dbReference>
<protein>
    <recommendedName>
        <fullName evidence="1">Protein kinase domain-containing protein</fullName>
    </recommendedName>
</protein>